<evidence type="ECO:0000256" key="3">
    <source>
        <dbReference type="ARBA" id="ARBA00022989"/>
    </source>
</evidence>
<dbReference type="PANTHER" id="PTHR43701:SF2">
    <property type="entry name" value="MEMBRANE TRANSPORTER PROTEIN YJNA-RELATED"/>
    <property type="match status" value="1"/>
</dbReference>
<feature type="transmembrane region" description="Helical" evidence="5">
    <location>
        <begin position="12"/>
        <end position="44"/>
    </location>
</feature>
<dbReference type="InterPro" id="IPR002781">
    <property type="entry name" value="TM_pro_TauE-like"/>
</dbReference>
<feature type="transmembrane region" description="Helical" evidence="5">
    <location>
        <begin position="207"/>
        <end position="223"/>
    </location>
</feature>
<accession>A0A381TGE1</accession>
<reference evidence="6" key="1">
    <citation type="submission" date="2018-05" db="EMBL/GenBank/DDBJ databases">
        <authorList>
            <person name="Lanie J.A."/>
            <person name="Ng W.-L."/>
            <person name="Kazmierczak K.M."/>
            <person name="Andrzejewski T.M."/>
            <person name="Davidsen T.M."/>
            <person name="Wayne K.J."/>
            <person name="Tettelin H."/>
            <person name="Glass J.I."/>
            <person name="Rusch D."/>
            <person name="Podicherti R."/>
            <person name="Tsui H.-C.T."/>
            <person name="Winkler M.E."/>
        </authorList>
    </citation>
    <scope>NUCLEOTIDE SEQUENCE</scope>
</reference>
<sequence length="254" mass="28193">MELFTDFTWEYPLLVLVGFIVGIINTMAGGGSLITLPLLIFLGLPPSVANGTNRIAIMMTAFSANMGFKSKGLSTYPFSAYLGVFALIGSIIGAHIAIDIEGEVFNKILSIIMILVVLIIIFKPRIIKSTLKVRTTGKHLMFSCIIFFFIGVYGGFVNAGIGFVIMLFLHFYNRLNLVKVNATKVVIVLVYTLGAFITFVFNDMVDWSYGICLGIGTLNGGWFTSRWSVKKGENVIRIFLTVIVIFMAFKLWFF</sequence>
<evidence type="ECO:0000313" key="6">
    <source>
        <dbReference type="EMBL" id="SVA15195.1"/>
    </source>
</evidence>
<gene>
    <name evidence="6" type="ORF">METZ01_LOCUS68049</name>
</gene>
<feature type="transmembrane region" description="Helical" evidence="5">
    <location>
        <begin position="181"/>
        <end position="201"/>
    </location>
</feature>
<feature type="transmembrane region" description="Helical" evidence="5">
    <location>
        <begin position="105"/>
        <end position="127"/>
    </location>
</feature>
<keyword evidence="3 5" id="KW-1133">Transmembrane helix</keyword>
<evidence type="ECO:0000256" key="1">
    <source>
        <dbReference type="ARBA" id="ARBA00004141"/>
    </source>
</evidence>
<keyword evidence="2 5" id="KW-0812">Transmembrane</keyword>
<evidence type="ECO:0000256" key="5">
    <source>
        <dbReference type="SAM" id="Phobius"/>
    </source>
</evidence>
<name>A0A381TGE1_9ZZZZ</name>
<proteinExistence type="predicted"/>
<keyword evidence="4 5" id="KW-0472">Membrane</keyword>
<feature type="transmembrane region" description="Helical" evidence="5">
    <location>
        <begin position="139"/>
        <end position="169"/>
    </location>
</feature>
<evidence type="ECO:0008006" key="7">
    <source>
        <dbReference type="Google" id="ProtNLM"/>
    </source>
</evidence>
<dbReference type="PANTHER" id="PTHR43701">
    <property type="entry name" value="MEMBRANE TRANSPORTER PROTEIN MJ0441-RELATED"/>
    <property type="match status" value="1"/>
</dbReference>
<evidence type="ECO:0000256" key="2">
    <source>
        <dbReference type="ARBA" id="ARBA00022692"/>
    </source>
</evidence>
<dbReference type="AlphaFoldDB" id="A0A381TGE1"/>
<dbReference type="EMBL" id="UINC01004554">
    <property type="protein sequence ID" value="SVA15195.1"/>
    <property type="molecule type" value="Genomic_DNA"/>
</dbReference>
<dbReference type="GO" id="GO:0016020">
    <property type="term" value="C:membrane"/>
    <property type="evidence" value="ECO:0007669"/>
    <property type="project" value="UniProtKB-SubCell"/>
</dbReference>
<evidence type="ECO:0000256" key="4">
    <source>
        <dbReference type="ARBA" id="ARBA00023136"/>
    </source>
</evidence>
<protein>
    <recommendedName>
        <fullName evidence="7">Membrane transporter protein</fullName>
    </recommendedName>
</protein>
<dbReference type="InterPro" id="IPR051598">
    <property type="entry name" value="TSUP/Inactive_protease-like"/>
</dbReference>
<feature type="transmembrane region" description="Helical" evidence="5">
    <location>
        <begin position="80"/>
        <end position="98"/>
    </location>
</feature>
<dbReference type="Pfam" id="PF01925">
    <property type="entry name" value="TauE"/>
    <property type="match status" value="1"/>
</dbReference>
<feature type="transmembrane region" description="Helical" evidence="5">
    <location>
        <begin position="235"/>
        <end position="253"/>
    </location>
</feature>
<organism evidence="6">
    <name type="scientific">marine metagenome</name>
    <dbReference type="NCBI Taxonomy" id="408172"/>
    <lineage>
        <taxon>unclassified sequences</taxon>
        <taxon>metagenomes</taxon>
        <taxon>ecological metagenomes</taxon>
    </lineage>
</organism>
<comment type="subcellular location">
    <subcellularLocation>
        <location evidence="1">Membrane</location>
        <topology evidence="1">Multi-pass membrane protein</topology>
    </subcellularLocation>
</comment>